<keyword evidence="3" id="KW-1185">Reference proteome</keyword>
<evidence type="ECO:0000256" key="1">
    <source>
        <dbReference type="SAM" id="Phobius"/>
    </source>
</evidence>
<keyword evidence="1" id="KW-0812">Transmembrane</keyword>
<proteinExistence type="predicted"/>
<dbReference type="EMBL" id="CP019650">
    <property type="protein sequence ID" value="AQQ67173.1"/>
    <property type="molecule type" value="Genomic_DNA"/>
</dbReference>
<feature type="transmembrane region" description="Helical" evidence="1">
    <location>
        <begin position="7"/>
        <end position="28"/>
    </location>
</feature>
<name>A0A1Q2M377_9GAMM</name>
<keyword evidence="1" id="KW-1133">Transmembrane helix</keyword>
<gene>
    <name evidence="2" type="ORF">Mag101_05625</name>
</gene>
<dbReference type="RefSeq" id="WP_077401953.1">
    <property type="nucleotide sequence ID" value="NZ_CP019650.1"/>
</dbReference>
<accession>A0A1Q2M377</accession>
<protein>
    <submittedName>
        <fullName evidence="2">Uncharacterized protein</fullName>
    </submittedName>
</protein>
<evidence type="ECO:0000313" key="3">
    <source>
        <dbReference type="Proteomes" id="UP000188219"/>
    </source>
</evidence>
<dbReference type="OrthoDB" id="8547510at2"/>
<dbReference type="STRING" id="260552.Mag101_05625"/>
<sequence>MVAMKRIFGAFSLIIFIPILLVILGVIGTELNKAYWDKQVSRMCEEEGGVVIFERVVLSDSEYQRNDGNDGSIRVMPEETSKEKHEYAWRSNTVVINASKPYVRRTEYTVYRKDGGEELGKKVTFSRRGGDFPTGIMHESSFSCSDKFGFDINIVNEIFKIEEV</sequence>
<dbReference type="Proteomes" id="UP000188219">
    <property type="component" value="Chromosome"/>
</dbReference>
<reference evidence="2" key="1">
    <citation type="submission" date="2017-02" db="EMBL/GenBank/DDBJ databases">
        <title>Genome of Microbulbifer agarilyticus GP101.</title>
        <authorList>
            <person name="Jung J."/>
            <person name="Bae S.S."/>
            <person name="Baek K."/>
        </authorList>
    </citation>
    <scope>NUCLEOTIDE SEQUENCE [LARGE SCALE GENOMIC DNA]</scope>
    <source>
        <strain evidence="2">GP101</strain>
    </source>
</reference>
<dbReference type="AlphaFoldDB" id="A0A1Q2M377"/>
<keyword evidence="1" id="KW-0472">Membrane</keyword>
<evidence type="ECO:0000313" key="2">
    <source>
        <dbReference type="EMBL" id="AQQ67173.1"/>
    </source>
</evidence>
<dbReference type="KEGG" id="maga:Mag101_05625"/>
<organism evidence="2 3">
    <name type="scientific">Microbulbifer agarilyticus</name>
    <dbReference type="NCBI Taxonomy" id="260552"/>
    <lineage>
        <taxon>Bacteria</taxon>
        <taxon>Pseudomonadati</taxon>
        <taxon>Pseudomonadota</taxon>
        <taxon>Gammaproteobacteria</taxon>
        <taxon>Cellvibrionales</taxon>
        <taxon>Microbulbiferaceae</taxon>
        <taxon>Microbulbifer</taxon>
    </lineage>
</organism>